<feature type="non-terminal residue" evidence="1">
    <location>
        <position position="142"/>
    </location>
</feature>
<accession>A0ACA9SQ81</accession>
<dbReference type="EMBL" id="CAJVQC010143409">
    <property type="protein sequence ID" value="CAG8844622.1"/>
    <property type="molecule type" value="Genomic_DNA"/>
</dbReference>
<dbReference type="Proteomes" id="UP000789920">
    <property type="component" value="Unassembled WGS sequence"/>
</dbReference>
<gene>
    <name evidence="1" type="ORF">RPERSI_LOCUS33290</name>
</gene>
<sequence length="142" mass="16320">PEVLYNKKYSKASDVYSFGIIAYEIVSGIPAYNNITHDIKLQRNVYNGSRPSIPEHVPKLVAELIIKCWDDQPNKRPTSKEIYDIISIWNNDMSDDSSEIAAQIRKADEILGLNMSTLSHFNIYAEEIYDNRRFKPLNAINL</sequence>
<evidence type="ECO:0000313" key="2">
    <source>
        <dbReference type="Proteomes" id="UP000789920"/>
    </source>
</evidence>
<evidence type="ECO:0000313" key="1">
    <source>
        <dbReference type="EMBL" id="CAG8844622.1"/>
    </source>
</evidence>
<comment type="caution">
    <text evidence="1">The sequence shown here is derived from an EMBL/GenBank/DDBJ whole genome shotgun (WGS) entry which is preliminary data.</text>
</comment>
<protein>
    <submittedName>
        <fullName evidence="1">31683_t:CDS:1</fullName>
    </submittedName>
</protein>
<organism evidence="1 2">
    <name type="scientific">Racocetra persica</name>
    <dbReference type="NCBI Taxonomy" id="160502"/>
    <lineage>
        <taxon>Eukaryota</taxon>
        <taxon>Fungi</taxon>
        <taxon>Fungi incertae sedis</taxon>
        <taxon>Mucoromycota</taxon>
        <taxon>Glomeromycotina</taxon>
        <taxon>Glomeromycetes</taxon>
        <taxon>Diversisporales</taxon>
        <taxon>Gigasporaceae</taxon>
        <taxon>Racocetra</taxon>
    </lineage>
</organism>
<name>A0ACA9SQ81_9GLOM</name>
<feature type="non-terminal residue" evidence="1">
    <location>
        <position position="1"/>
    </location>
</feature>
<reference evidence="1" key="1">
    <citation type="submission" date="2021-06" db="EMBL/GenBank/DDBJ databases">
        <authorList>
            <person name="Kallberg Y."/>
            <person name="Tangrot J."/>
            <person name="Rosling A."/>
        </authorList>
    </citation>
    <scope>NUCLEOTIDE SEQUENCE</scope>
    <source>
        <strain evidence="1">MA461A</strain>
    </source>
</reference>
<keyword evidence="2" id="KW-1185">Reference proteome</keyword>
<proteinExistence type="predicted"/>